<dbReference type="InterPro" id="IPR017872">
    <property type="entry name" value="Pyrmidine_PPase_CS"/>
</dbReference>
<dbReference type="EC" id="2.4.2.4" evidence="8"/>
<dbReference type="NCBIfam" id="NF004490">
    <property type="entry name" value="PRK05820.1"/>
    <property type="match status" value="1"/>
</dbReference>
<dbReference type="OrthoDB" id="9763887at2"/>
<dbReference type="SMART" id="SM00941">
    <property type="entry name" value="PYNP_C"/>
    <property type="match status" value="1"/>
</dbReference>
<dbReference type="InterPro" id="IPR013102">
    <property type="entry name" value="PYNP_C"/>
</dbReference>
<dbReference type="GO" id="GO:0009032">
    <property type="term" value="F:thymidine phosphorylase activity"/>
    <property type="evidence" value="ECO:0007669"/>
    <property type="project" value="UniProtKB-EC"/>
</dbReference>
<dbReference type="Pfam" id="PF00591">
    <property type="entry name" value="Glycos_transf_3"/>
    <property type="match status" value="1"/>
</dbReference>
<reference evidence="8 9" key="1">
    <citation type="submission" date="2018-02" db="EMBL/GenBank/DDBJ databases">
        <title>Mycoplasma marinum and Mycoplasma todarodis sp. nov., moderately halophilic and psychrotolerant mycoplasmas isolated from cephalopods.</title>
        <authorList>
            <person name="Viver T."/>
        </authorList>
    </citation>
    <scope>NUCLEOTIDE SEQUENCE [LARGE SCALE GENOMIC DNA]</scope>
    <source>
        <strain evidence="8 9">5H</strain>
    </source>
</reference>
<dbReference type="SUPFAM" id="SSF47648">
    <property type="entry name" value="Nucleoside phosphorylase/phosphoribosyltransferase N-terminal domain"/>
    <property type="match status" value="1"/>
</dbReference>
<gene>
    <name evidence="8" type="primary">deoA</name>
    <name evidence="8" type="ORF">C4B25_01585</name>
</gene>
<comment type="similarity">
    <text evidence="1">Belongs to the thymidine/pyrimidine-nucleoside phosphorylase family.</text>
</comment>
<dbReference type="Pfam" id="PF07831">
    <property type="entry name" value="PYNP_C"/>
    <property type="match status" value="1"/>
</dbReference>
<sequence>MRAVDLIDKKRKKETLSKEEIAFLINGYVNNDIPDYQMASFAMAVVLNGMTDQEVADLTLIMMNSGDVIDLTSIEGVKVDKHSTGGIGDKTSLVLCPIIAALGIPVAKMSGRGLGHTGGTIDKLESIPGFKVEQSIEDFIRIVKDHGVAIISQSGNIVPADKKLYALRDVTATVQSIPLIAASIMSKKLATGSDAILLDVKVGNGAFMKTYEEAEKLGKTMISIGKLLNRDVKVEITNMDKPLGRAIGNRNEVIEAVHTLQGNGPADFQELILSSASTIIKQSKIEIEESAEAMVKKVIANGAALNKFYEMVEAQGGDVESIKADDFLDSKITLEIKAEENGYMNIISAIDLGLAAMKLGAGRAEKSDVIDNTAGIFINKKTNEEVKIGDALFTISSNIEIKDEIIKQVKESYKINKEKVNNPIILGKLS</sequence>
<comment type="catalytic activity">
    <reaction evidence="5">
        <text>thymidine + phosphate = 2-deoxy-alpha-D-ribose 1-phosphate + thymine</text>
        <dbReference type="Rhea" id="RHEA:16037"/>
        <dbReference type="ChEBI" id="CHEBI:17748"/>
        <dbReference type="ChEBI" id="CHEBI:17821"/>
        <dbReference type="ChEBI" id="CHEBI:43474"/>
        <dbReference type="ChEBI" id="CHEBI:57259"/>
        <dbReference type="EC" id="2.4.2.4"/>
    </reaction>
</comment>
<dbReference type="InterPro" id="IPR036320">
    <property type="entry name" value="Glycosyl_Trfase_fam3_N_dom_sf"/>
</dbReference>
<comment type="caution">
    <text evidence="8">The sequence shown here is derived from an EMBL/GenBank/DDBJ whole genome shotgun (WGS) entry which is preliminary data.</text>
</comment>
<dbReference type="NCBIfam" id="TIGR02644">
    <property type="entry name" value="Y_phosphoryl"/>
    <property type="match status" value="1"/>
</dbReference>
<proteinExistence type="inferred from homology"/>
<dbReference type="FunFam" id="3.40.1030.10:FF:000003">
    <property type="entry name" value="Pyrimidine-nucleoside phosphorylase"/>
    <property type="match status" value="1"/>
</dbReference>
<keyword evidence="3 8" id="KW-0328">Glycosyltransferase</keyword>
<dbReference type="PANTHER" id="PTHR10515:SF0">
    <property type="entry name" value="THYMIDINE PHOSPHORYLASE"/>
    <property type="match status" value="1"/>
</dbReference>
<evidence type="ECO:0000256" key="6">
    <source>
        <dbReference type="ARBA" id="ARBA00056338"/>
    </source>
</evidence>
<evidence type="ECO:0000256" key="2">
    <source>
        <dbReference type="ARBA" id="ARBA00011738"/>
    </source>
</evidence>
<dbReference type="InterPro" id="IPR017459">
    <property type="entry name" value="Glycosyl_Trfase_fam3_N_dom"/>
</dbReference>
<dbReference type="PANTHER" id="PTHR10515">
    <property type="entry name" value="THYMIDINE PHOSPHORYLASE"/>
    <property type="match status" value="1"/>
</dbReference>
<dbReference type="NCBIfam" id="NF004747">
    <property type="entry name" value="PRK06078.1"/>
    <property type="match status" value="1"/>
</dbReference>
<dbReference type="PIRSF" id="PIRSF000478">
    <property type="entry name" value="TP_PyNP"/>
    <property type="match status" value="1"/>
</dbReference>
<dbReference type="Gene3D" id="3.90.1170.30">
    <property type="entry name" value="Pyrimidine nucleoside phosphorylase-like, C-terminal domain"/>
    <property type="match status" value="1"/>
</dbReference>
<evidence type="ECO:0000256" key="5">
    <source>
        <dbReference type="ARBA" id="ARBA00048550"/>
    </source>
</evidence>
<name>A0A4R0XUT5_9MOLU</name>
<evidence type="ECO:0000259" key="7">
    <source>
        <dbReference type="SMART" id="SM00941"/>
    </source>
</evidence>
<evidence type="ECO:0000256" key="3">
    <source>
        <dbReference type="ARBA" id="ARBA00022676"/>
    </source>
</evidence>
<comment type="subunit">
    <text evidence="2">Homodimer.</text>
</comment>
<dbReference type="GO" id="GO:0006206">
    <property type="term" value="P:pyrimidine nucleobase metabolic process"/>
    <property type="evidence" value="ECO:0007669"/>
    <property type="project" value="InterPro"/>
</dbReference>
<dbReference type="RefSeq" id="WP_131613312.1">
    <property type="nucleotide sequence ID" value="NZ_PSZP01000007.1"/>
</dbReference>
<dbReference type="GO" id="GO:0005829">
    <property type="term" value="C:cytosol"/>
    <property type="evidence" value="ECO:0007669"/>
    <property type="project" value="TreeGrafter"/>
</dbReference>
<evidence type="ECO:0000256" key="1">
    <source>
        <dbReference type="ARBA" id="ARBA00006915"/>
    </source>
</evidence>
<dbReference type="SUPFAM" id="SSF52418">
    <property type="entry name" value="Nucleoside phosphorylase/phosphoribosyltransferase catalytic domain"/>
    <property type="match status" value="1"/>
</dbReference>
<dbReference type="PROSITE" id="PS00647">
    <property type="entry name" value="THYMID_PHOSPHORYLASE"/>
    <property type="match status" value="1"/>
</dbReference>
<keyword evidence="4 8" id="KW-0808">Transferase</keyword>
<protein>
    <submittedName>
        <fullName evidence="8">Pyrimidine-nucleoside phosphorylase</fullName>
        <ecNumber evidence="8">2.4.2.4</ecNumber>
    </submittedName>
</protein>
<dbReference type="InterPro" id="IPR018090">
    <property type="entry name" value="Pyrmidine_PPas_bac/euk"/>
</dbReference>
<organism evidence="8 9">
    <name type="scientific">Mycoplasma todarodis</name>
    <dbReference type="NCBI Taxonomy" id="1937191"/>
    <lineage>
        <taxon>Bacteria</taxon>
        <taxon>Bacillati</taxon>
        <taxon>Mycoplasmatota</taxon>
        <taxon>Mollicutes</taxon>
        <taxon>Mycoplasmataceae</taxon>
        <taxon>Mycoplasma</taxon>
    </lineage>
</organism>
<dbReference type="EMBL" id="PSZP01000007">
    <property type="protein sequence ID" value="TCG11459.1"/>
    <property type="molecule type" value="Genomic_DNA"/>
</dbReference>
<dbReference type="Pfam" id="PF02885">
    <property type="entry name" value="Glycos_trans_3N"/>
    <property type="match status" value="1"/>
</dbReference>
<dbReference type="Gene3D" id="3.40.1030.10">
    <property type="entry name" value="Nucleoside phosphorylase/phosphoribosyltransferase catalytic domain"/>
    <property type="match status" value="1"/>
</dbReference>
<feature type="domain" description="Pyrimidine nucleoside phosphorylase C-terminal" evidence="7">
    <location>
        <begin position="343"/>
        <end position="416"/>
    </location>
</feature>
<dbReference type="GO" id="GO:0006213">
    <property type="term" value="P:pyrimidine nucleoside metabolic process"/>
    <property type="evidence" value="ECO:0007669"/>
    <property type="project" value="InterPro"/>
</dbReference>
<dbReference type="Proteomes" id="UP000291072">
    <property type="component" value="Unassembled WGS sequence"/>
</dbReference>
<keyword evidence="9" id="KW-1185">Reference proteome</keyword>
<dbReference type="InterPro" id="IPR035902">
    <property type="entry name" value="Nuc_phospho_transferase"/>
</dbReference>
<dbReference type="GO" id="GO:0004645">
    <property type="term" value="F:1,4-alpha-oligoglucan phosphorylase activity"/>
    <property type="evidence" value="ECO:0007669"/>
    <property type="project" value="InterPro"/>
</dbReference>
<evidence type="ECO:0000313" key="9">
    <source>
        <dbReference type="Proteomes" id="UP000291072"/>
    </source>
</evidence>
<evidence type="ECO:0000256" key="4">
    <source>
        <dbReference type="ARBA" id="ARBA00022679"/>
    </source>
</evidence>
<accession>A0A4R0XUT5</accession>
<dbReference type="Gene3D" id="1.20.970.10">
    <property type="entry name" value="Transferase, Pyrimidine Nucleoside Phosphorylase, Chain C"/>
    <property type="match status" value="1"/>
</dbReference>
<dbReference type="InterPro" id="IPR000312">
    <property type="entry name" value="Glycosyl_Trfase_fam3"/>
</dbReference>
<dbReference type="InterPro" id="IPR000053">
    <property type="entry name" value="Thymidine/pyrmidine_PPase"/>
</dbReference>
<dbReference type="AlphaFoldDB" id="A0A4R0XUT5"/>
<evidence type="ECO:0000313" key="8">
    <source>
        <dbReference type="EMBL" id="TCG11459.1"/>
    </source>
</evidence>
<dbReference type="SUPFAM" id="SSF54680">
    <property type="entry name" value="Pyrimidine nucleoside phosphorylase C-terminal domain"/>
    <property type="match status" value="1"/>
</dbReference>
<dbReference type="InterPro" id="IPR036566">
    <property type="entry name" value="PYNP-like_C_sf"/>
</dbReference>
<comment type="function">
    <text evidence="6">The enzymes which catalyze the reversible phosphorolysis of pyrimidine nucleosides are involved in the degradation of these compounds and in their utilization as carbon and energy sources, or in the rescue of pyrimidine bases for nucleotide synthesis.</text>
</comment>